<sequence>MKFQVMLTLLGVLFIVIAFSFFLKRKVEHFANDTDSQRLREYKNLDKDLTNADARRYNYVSDGMNDFLGGFFNPQRNNEPVITKQIQDAVNNVQVVGSTKTESGNYLQPSLNENTHMPASYILDLIRACEVQKINIFNMSDSEISSTCSKLDDPNNAQCGFCLKAGTDSQGKTQVGGLYFSAYDRQNGNTLQANVNESQRRFSPSVGLCETNNFVTSRTRCIKRINEILCESRGGLPQRSPDVSNGCGQCATQGLLFMYNGDKTRTFDAILHLIVDGPIYITMSPRNAATANQTVDNMNKGLRYVSFIFSGVTENDNFSINNQGNVNNILAGQWSNRTGSRTLPFYESLTDKNSVFIGGNINSSLIQQTIKANDLKNFNVGTLTVKSTRVGASEANFPAGTGNGGKFSINASIPGYLGEPLYDDDAEICPTGGILGTSSSMILNKSNPCYSEDPNAPFSQVCLANLFSASGGNSFGQGYPSNKTKATNLCTDAGTSTDMNKIMAFLNSKYAIATTGTDVNGNTLNLDIVNAASMYMLGINITNPCDINTNEGPLSVPCLQLLYDNNGDKYGKTYTNSFGAFTSFCNKKGTASPTNVAGKTNPIAIKNALAAVPTPPPGQKNPSTAVQYVQQYFSKIHAQANMSANASNADIVMSGLAGCYGINVPNQSPAQTACDQNQLALYDVSQQNTTNSRAMRVVFPNIQTMGPMADVNLVMVRNNGSQVTVNENTIKITAYSEPGVWTNISCRNAISINFWVKVNNPPVYQTYNFMFMDFRPALPDTYLWAAGEGSYGSFWNTGNQIFIDGAVKKTWKGIIDNKWHMVTINLAKPYTGLLNLFCGKDGWGVMNCEFGPIGIYQNTRTQSEITADYNARPTWAQTPNFLGYFYQGCFGDSWNRAIPNYSGQVGSVAQCAQIAKNMNMNCFGVQYYGECWTANYPNSDYARYGALNSCPPLGGGWNNQVYFNSEMQVVGVPCKVLGYYGMGPWGGWNGFADRGAQWIWDEQNAAANAVTGRWMNYNRQVNIDVPCFAIFHLIVDNEGELFINNVSQGAIAGGGWGTTNYSKLKVQLATGQNNIRIRAMNAGGPAGLVGSLIRADGVVLARTDRTWTVTY</sequence>
<accession>A0A6C0BHB4</accession>
<reference evidence="1" key="1">
    <citation type="journal article" date="2020" name="Nature">
        <title>Giant virus diversity and host interactions through global metagenomics.</title>
        <authorList>
            <person name="Schulz F."/>
            <person name="Roux S."/>
            <person name="Paez-Espino D."/>
            <person name="Jungbluth S."/>
            <person name="Walsh D.A."/>
            <person name="Denef V.J."/>
            <person name="McMahon K.D."/>
            <person name="Konstantinidis K.T."/>
            <person name="Eloe-Fadrosh E.A."/>
            <person name="Kyrpides N.C."/>
            <person name="Woyke T."/>
        </authorList>
    </citation>
    <scope>NUCLEOTIDE SEQUENCE</scope>
    <source>
        <strain evidence="1">GVMAG-M-3300013006-15</strain>
    </source>
</reference>
<organism evidence="1">
    <name type="scientific">viral metagenome</name>
    <dbReference type="NCBI Taxonomy" id="1070528"/>
    <lineage>
        <taxon>unclassified sequences</taxon>
        <taxon>metagenomes</taxon>
        <taxon>organismal metagenomes</taxon>
    </lineage>
</organism>
<protein>
    <submittedName>
        <fullName evidence="1">Uncharacterized protein</fullName>
    </submittedName>
</protein>
<dbReference type="EMBL" id="MN739162">
    <property type="protein sequence ID" value="QHS91490.1"/>
    <property type="molecule type" value="Genomic_DNA"/>
</dbReference>
<dbReference type="AlphaFoldDB" id="A0A6C0BHB4"/>
<evidence type="ECO:0000313" key="1">
    <source>
        <dbReference type="EMBL" id="QHS91490.1"/>
    </source>
</evidence>
<dbReference type="Gene3D" id="2.60.120.260">
    <property type="entry name" value="Galactose-binding domain-like"/>
    <property type="match status" value="1"/>
</dbReference>
<name>A0A6C0BHB4_9ZZZZ</name>
<proteinExistence type="predicted"/>